<accession>A0A0A9YLJ1</accession>
<keyword evidence="1" id="KW-0479">Metal-binding</keyword>
<dbReference type="PROSITE" id="PS50158">
    <property type="entry name" value="ZF_CCHC"/>
    <property type="match status" value="1"/>
</dbReference>
<evidence type="ECO:0000256" key="1">
    <source>
        <dbReference type="PROSITE-ProRule" id="PRU00047"/>
    </source>
</evidence>
<dbReference type="PANTHER" id="PTHR47481">
    <property type="match status" value="1"/>
</dbReference>
<dbReference type="InterPro" id="IPR054722">
    <property type="entry name" value="PolX-like_BBD"/>
</dbReference>
<keyword evidence="1" id="KW-0863">Zinc-finger</keyword>
<proteinExistence type="predicted"/>
<keyword evidence="1" id="KW-0862">Zinc</keyword>
<dbReference type="Gene3D" id="4.10.60.10">
    <property type="entry name" value="Zinc finger, CCHC-type"/>
    <property type="match status" value="1"/>
</dbReference>
<gene>
    <name evidence="3" type="primary">POLX_222</name>
    <name evidence="3" type="ORF">CM83_31348</name>
</gene>
<sequence length="236" mass="25763">EYVSSVMSLAQKLVDIGKGLDDELIAVIMLRGLPAEYKPMRMALENSGVVITSELVRSKLIQEDLRSSSDIASNESALMLKNHKSSYKPNKKVQKNQVVCFKCRKKGHVRSICPDSKNDRSEKFSANSCASEKGSILDKGGNKQFSLLSALGVSNFDSDTFYIDSGASVHLTPKRDWLTNYHNKTGVGVTCANKQMLSSSGEGDVKVNIDGQIRTISRVTLVPEISASLLSVSQMV</sequence>
<dbReference type="GO" id="GO:0003676">
    <property type="term" value="F:nucleic acid binding"/>
    <property type="evidence" value="ECO:0007669"/>
    <property type="project" value="InterPro"/>
</dbReference>
<dbReference type="EMBL" id="GBHO01011636">
    <property type="protein sequence ID" value="JAG31968.1"/>
    <property type="molecule type" value="Transcribed_RNA"/>
</dbReference>
<organism evidence="3">
    <name type="scientific">Lygus hesperus</name>
    <name type="common">Western plant bug</name>
    <dbReference type="NCBI Taxonomy" id="30085"/>
    <lineage>
        <taxon>Eukaryota</taxon>
        <taxon>Metazoa</taxon>
        <taxon>Ecdysozoa</taxon>
        <taxon>Arthropoda</taxon>
        <taxon>Hexapoda</taxon>
        <taxon>Insecta</taxon>
        <taxon>Pterygota</taxon>
        <taxon>Neoptera</taxon>
        <taxon>Paraneoptera</taxon>
        <taxon>Hemiptera</taxon>
        <taxon>Heteroptera</taxon>
        <taxon>Panheteroptera</taxon>
        <taxon>Cimicomorpha</taxon>
        <taxon>Miridae</taxon>
        <taxon>Mirini</taxon>
        <taxon>Lygus</taxon>
    </lineage>
</organism>
<dbReference type="AlphaFoldDB" id="A0A0A9YLJ1"/>
<dbReference type="InterPro" id="IPR036875">
    <property type="entry name" value="Znf_CCHC_sf"/>
</dbReference>
<evidence type="ECO:0000259" key="2">
    <source>
        <dbReference type="PROSITE" id="PS50158"/>
    </source>
</evidence>
<reference evidence="3" key="1">
    <citation type="journal article" date="2014" name="PLoS ONE">
        <title>Transcriptome-Based Identification of ABC Transporters in the Western Tarnished Plant Bug Lygus hesperus.</title>
        <authorList>
            <person name="Hull J.J."/>
            <person name="Chaney K."/>
            <person name="Geib S.M."/>
            <person name="Fabrick J.A."/>
            <person name="Brent C.S."/>
            <person name="Walsh D."/>
            <person name="Lavine L.C."/>
        </authorList>
    </citation>
    <scope>NUCLEOTIDE SEQUENCE</scope>
</reference>
<dbReference type="Pfam" id="PF14223">
    <property type="entry name" value="Retrotran_gag_2"/>
    <property type="match status" value="1"/>
</dbReference>
<feature type="non-terminal residue" evidence="3">
    <location>
        <position position="1"/>
    </location>
</feature>
<dbReference type="SUPFAM" id="SSF57756">
    <property type="entry name" value="Retrovirus zinc finger-like domains"/>
    <property type="match status" value="1"/>
</dbReference>
<feature type="non-terminal residue" evidence="3">
    <location>
        <position position="236"/>
    </location>
</feature>
<dbReference type="GO" id="GO:0008270">
    <property type="term" value="F:zinc ion binding"/>
    <property type="evidence" value="ECO:0007669"/>
    <property type="project" value="UniProtKB-KW"/>
</dbReference>
<dbReference type="InterPro" id="IPR001878">
    <property type="entry name" value="Znf_CCHC"/>
</dbReference>
<name>A0A0A9YLJ1_LYGHE</name>
<feature type="domain" description="CCHC-type" evidence="2">
    <location>
        <begin position="100"/>
        <end position="115"/>
    </location>
</feature>
<evidence type="ECO:0000313" key="3">
    <source>
        <dbReference type="EMBL" id="JAG31968.1"/>
    </source>
</evidence>
<reference evidence="3" key="2">
    <citation type="submission" date="2014-07" db="EMBL/GenBank/DDBJ databases">
        <authorList>
            <person name="Hull J."/>
        </authorList>
    </citation>
    <scope>NUCLEOTIDE SEQUENCE</scope>
</reference>
<dbReference type="Pfam" id="PF22936">
    <property type="entry name" value="Pol_BBD"/>
    <property type="match status" value="1"/>
</dbReference>
<protein>
    <submittedName>
        <fullName evidence="3">Retrovirus-related Pol polyprotein from transposon TNT 1-94</fullName>
    </submittedName>
</protein>
<dbReference type="PANTHER" id="PTHR47481:SF31">
    <property type="entry name" value="OS01G0873500 PROTEIN"/>
    <property type="match status" value="1"/>
</dbReference>